<feature type="compositionally biased region" description="Low complexity" evidence="1">
    <location>
        <begin position="1"/>
        <end position="10"/>
    </location>
</feature>
<organism evidence="2 3">
    <name type="scientific">Mycena citricolor</name>
    <dbReference type="NCBI Taxonomy" id="2018698"/>
    <lineage>
        <taxon>Eukaryota</taxon>
        <taxon>Fungi</taxon>
        <taxon>Dikarya</taxon>
        <taxon>Basidiomycota</taxon>
        <taxon>Agaricomycotina</taxon>
        <taxon>Agaricomycetes</taxon>
        <taxon>Agaricomycetidae</taxon>
        <taxon>Agaricales</taxon>
        <taxon>Marasmiineae</taxon>
        <taxon>Mycenaceae</taxon>
        <taxon>Mycena</taxon>
    </lineage>
</organism>
<reference evidence="2" key="1">
    <citation type="submission" date="2023-11" db="EMBL/GenBank/DDBJ databases">
        <authorList>
            <person name="De Vega J J."/>
            <person name="De Vega J J."/>
        </authorList>
    </citation>
    <scope>NUCLEOTIDE SEQUENCE</scope>
</reference>
<feature type="non-terminal residue" evidence="2">
    <location>
        <position position="109"/>
    </location>
</feature>
<protein>
    <submittedName>
        <fullName evidence="2">Uncharacterized protein</fullName>
    </submittedName>
</protein>
<accession>A0AAD2HL43</accession>
<proteinExistence type="predicted"/>
<evidence type="ECO:0000256" key="1">
    <source>
        <dbReference type="SAM" id="MobiDB-lite"/>
    </source>
</evidence>
<keyword evidence="3" id="KW-1185">Reference proteome</keyword>
<feature type="region of interest" description="Disordered" evidence="1">
    <location>
        <begin position="1"/>
        <end position="30"/>
    </location>
</feature>
<sequence length="109" mass="12182">MRQKQVQIRQKQQEQQRPRRLATSSSPTSSYRAVTWHAGHGHPHPGTIPETVCIAASSLATHDQTWPDGAFRLPLHPRRRSAWAGHGGSDAARALADEVTRIFIIARLF</sequence>
<evidence type="ECO:0000313" key="2">
    <source>
        <dbReference type="EMBL" id="CAK5278429.1"/>
    </source>
</evidence>
<evidence type="ECO:0000313" key="3">
    <source>
        <dbReference type="Proteomes" id="UP001295794"/>
    </source>
</evidence>
<dbReference type="EMBL" id="CAVNYO010000421">
    <property type="protein sequence ID" value="CAK5278429.1"/>
    <property type="molecule type" value="Genomic_DNA"/>
</dbReference>
<comment type="caution">
    <text evidence="2">The sequence shown here is derived from an EMBL/GenBank/DDBJ whole genome shotgun (WGS) entry which is preliminary data.</text>
</comment>
<dbReference type="Proteomes" id="UP001295794">
    <property type="component" value="Unassembled WGS sequence"/>
</dbReference>
<name>A0AAD2HL43_9AGAR</name>
<gene>
    <name evidence="2" type="ORF">MYCIT1_LOCUS27764</name>
</gene>
<dbReference type="AlphaFoldDB" id="A0AAD2HL43"/>